<reference evidence="6" key="1">
    <citation type="submission" date="2023-03" db="EMBL/GenBank/DDBJ databases">
        <title>Chromosome-scale reference genome and RAD-based genetic map of yellow starthistle (Centaurea solstitialis) reveal putative structural variation and QTLs associated with invader traits.</title>
        <authorList>
            <person name="Reatini B."/>
            <person name="Cang F.A."/>
            <person name="Jiang Q."/>
            <person name="Mckibben M.T.W."/>
            <person name="Barker M.S."/>
            <person name="Rieseberg L.H."/>
            <person name="Dlugosch K.M."/>
        </authorList>
    </citation>
    <scope>NUCLEOTIDE SEQUENCE</scope>
    <source>
        <strain evidence="6">CAN-66</strain>
        <tissue evidence="6">Leaf</tissue>
    </source>
</reference>
<dbReference type="PROSITE" id="PS50303">
    <property type="entry name" value="PUM_HD"/>
    <property type="match status" value="1"/>
</dbReference>
<gene>
    <name evidence="6" type="ORF">OSB04_015942</name>
</gene>
<dbReference type="InterPro" id="IPR033133">
    <property type="entry name" value="PUM-HD"/>
</dbReference>
<dbReference type="InterPro" id="IPR016024">
    <property type="entry name" value="ARM-type_fold"/>
</dbReference>
<evidence type="ECO:0000259" key="5">
    <source>
        <dbReference type="PROSITE" id="PS50303"/>
    </source>
</evidence>
<dbReference type="Pfam" id="PF00806">
    <property type="entry name" value="PUF"/>
    <property type="match status" value="2"/>
</dbReference>
<evidence type="ECO:0000256" key="1">
    <source>
        <dbReference type="ARBA" id="ARBA00022737"/>
    </source>
</evidence>
<dbReference type="EMBL" id="JARYMX010000004">
    <property type="protein sequence ID" value="KAJ9551897.1"/>
    <property type="molecule type" value="Genomic_DNA"/>
</dbReference>
<dbReference type="Gene3D" id="1.25.10.10">
    <property type="entry name" value="Leucine-rich Repeat Variant"/>
    <property type="match status" value="1"/>
</dbReference>
<dbReference type="Proteomes" id="UP001172457">
    <property type="component" value="Chromosome 4"/>
</dbReference>
<evidence type="ECO:0000256" key="3">
    <source>
        <dbReference type="ARBA" id="ARBA00022884"/>
    </source>
</evidence>
<dbReference type="PROSITE" id="PS50302">
    <property type="entry name" value="PUM"/>
    <property type="match status" value="1"/>
</dbReference>
<dbReference type="GO" id="GO:0005737">
    <property type="term" value="C:cytoplasm"/>
    <property type="evidence" value="ECO:0007669"/>
    <property type="project" value="TreeGrafter"/>
</dbReference>
<evidence type="ECO:0000313" key="7">
    <source>
        <dbReference type="Proteomes" id="UP001172457"/>
    </source>
</evidence>
<keyword evidence="1" id="KW-0677">Repeat</keyword>
<evidence type="ECO:0000256" key="4">
    <source>
        <dbReference type="PROSITE-ProRule" id="PRU00317"/>
    </source>
</evidence>
<accession>A0AA38W9D1</accession>
<name>A0AA38W9D1_9ASTR</name>
<dbReference type="SUPFAM" id="SSF48371">
    <property type="entry name" value="ARM repeat"/>
    <property type="match status" value="1"/>
</dbReference>
<proteinExistence type="predicted"/>
<dbReference type="SMART" id="SM00025">
    <property type="entry name" value="Pumilio"/>
    <property type="match status" value="3"/>
</dbReference>
<dbReference type="InterPro" id="IPR001313">
    <property type="entry name" value="Pumilio_RNA-bd_rpt"/>
</dbReference>
<feature type="domain" description="PUM-HD" evidence="5">
    <location>
        <begin position="1"/>
        <end position="127"/>
    </location>
</feature>
<dbReference type="AlphaFoldDB" id="A0AA38W9D1"/>
<sequence>MLMKSRNYVVQHILGMQLPGVTADILQRLAGNFVTLAMNKYASNVVEKCLKDAPDDHSIPIIREIINSPNFLSVIQHPYGNYVAQSALQTAKGSLKEMMINKVQKEYAFLHSHPHGKRVLALARNSKPHTSVTIDILQTLAGNFVIPAMNKYASNAMEKYLMGALDDIIREIINSPNFLSIFNILIGLCCTINITNCKG</sequence>
<keyword evidence="2" id="KW-0810">Translation regulation</keyword>
<dbReference type="PANTHER" id="PTHR12537">
    <property type="entry name" value="RNA BINDING PROTEIN PUMILIO-RELATED"/>
    <property type="match status" value="1"/>
</dbReference>
<keyword evidence="3" id="KW-0694">RNA-binding</keyword>
<dbReference type="GO" id="GO:0003729">
    <property type="term" value="F:mRNA binding"/>
    <property type="evidence" value="ECO:0007669"/>
    <property type="project" value="TreeGrafter"/>
</dbReference>
<organism evidence="6 7">
    <name type="scientific">Centaurea solstitialis</name>
    <name type="common">yellow star-thistle</name>
    <dbReference type="NCBI Taxonomy" id="347529"/>
    <lineage>
        <taxon>Eukaryota</taxon>
        <taxon>Viridiplantae</taxon>
        <taxon>Streptophyta</taxon>
        <taxon>Embryophyta</taxon>
        <taxon>Tracheophyta</taxon>
        <taxon>Spermatophyta</taxon>
        <taxon>Magnoliopsida</taxon>
        <taxon>eudicotyledons</taxon>
        <taxon>Gunneridae</taxon>
        <taxon>Pentapetalae</taxon>
        <taxon>asterids</taxon>
        <taxon>campanulids</taxon>
        <taxon>Asterales</taxon>
        <taxon>Asteraceae</taxon>
        <taxon>Carduoideae</taxon>
        <taxon>Cardueae</taxon>
        <taxon>Centaureinae</taxon>
        <taxon>Centaurea</taxon>
    </lineage>
</organism>
<feature type="repeat" description="Pumilio" evidence="4">
    <location>
        <begin position="28"/>
        <end position="67"/>
    </location>
</feature>
<dbReference type="PANTHER" id="PTHR12537:SF129">
    <property type="entry name" value="PUMILIO HOMOLOG 15-LIKE"/>
    <property type="match status" value="1"/>
</dbReference>
<evidence type="ECO:0000256" key="2">
    <source>
        <dbReference type="ARBA" id="ARBA00022845"/>
    </source>
</evidence>
<keyword evidence="7" id="KW-1185">Reference proteome</keyword>
<dbReference type="InterPro" id="IPR011989">
    <property type="entry name" value="ARM-like"/>
</dbReference>
<protein>
    <recommendedName>
        <fullName evidence="5">PUM-HD domain-containing protein</fullName>
    </recommendedName>
</protein>
<evidence type="ECO:0000313" key="6">
    <source>
        <dbReference type="EMBL" id="KAJ9551897.1"/>
    </source>
</evidence>
<dbReference type="GO" id="GO:0006417">
    <property type="term" value="P:regulation of translation"/>
    <property type="evidence" value="ECO:0007669"/>
    <property type="project" value="UniProtKB-KW"/>
</dbReference>
<comment type="caution">
    <text evidence="6">The sequence shown here is derived from an EMBL/GenBank/DDBJ whole genome shotgun (WGS) entry which is preliminary data.</text>
</comment>